<dbReference type="CDD" id="cd18820">
    <property type="entry name" value="GH43_LbAraf43-like"/>
    <property type="match status" value="1"/>
</dbReference>
<evidence type="ECO:0000256" key="6">
    <source>
        <dbReference type="PIRSR" id="PIRSR606710-2"/>
    </source>
</evidence>
<dbReference type="GO" id="GO:0005975">
    <property type="term" value="P:carbohydrate metabolic process"/>
    <property type="evidence" value="ECO:0007669"/>
    <property type="project" value="InterPro"/>
</dbReference>
<dbReference type="EMBL" id="VIBQ01000073">
    <property type="protein sequence ID" value="KAB8611415.1"/>
    <property type="molecule type" value="Genomic_DNA"/>
</dbReference>
<evidence type="ECO:0000256" key="4">
    <source>
        <dbReference type="ARBA" id="ARBA00023295"/>
    </source>
</evidence>
<keyword evidence="4 7" id="KW-0326">Glycosidase</keyword>
<feature type="site" description="Important for catalytic activity, responsible for pKa modulation of the active site Glu and correct orientation of both the proton donor and substrate" evidence="6">
    <location>
        <position position="306"/>
    </location>
</feature>
<dbReference type="SUPFAM" id="SSF75005">
    <property type="entry name" value="Arabinanase/levansucrase/invertase"/>
    <property type="match status" value="1"/>
</dbReference>
<keyword evidence="3 7" id="KW-0378">Hydrolase</keyword>
<feature type="active site" description="Proton acceptor" evidence="5">
    <location>
        <position position="189"/>
    </location>
</feature>
<evidence type="ECO:0000313" key="9">
    <source>
        <dbReference type="EMBL" id="KAB8611415.1"/>
    </source>
</evidence>
<evidence type="ECO:0000256" key="1">
    <source>
        <dbReference type="ARBA" id="ARBA00009865"/>
    </source>
</evidence>
<dbReference type="InterPro" id="IPR006710">
    <property type="entry name" value="Glyco_hydro_43"/>
</dbReference>
<evidence type="ECO:0000256" key="7">
    <source>
        <dbReference type="RuleBase" id="RU361187"/>
    </source>
</evidence>
<dbReference type="OrthoDB" id="272289at2759"/>
<name>A0A5N6L511_9ROSI</name>
<gene>
    <name evidence="9" type="ORF">FH972_025920</name>
</gene>
<dbReference type="Proteomes" id="UP000327013">
    <property type="component" value="Unassembled WGS sequence"/>
</dbReference>
<comment type="caution">
    <text evidence="9">The sequence shown here is derived from an EMBL/GenBank/DDBJ whole genome shotgun (WGS) entry which is preliminary data.</text>
</comment>
<feature type="active site" description="Proton donor" evidence="5">
    <location>
        <position position="375"/>
    </location>
</feature>
<keyword evidence="2" id="KW-0732">Signal</keyword>
<sequence>MAAAGGVSGACCHYHWASGEACADHAANALLCRPERHQRQPATACRCHCARPRPSRSNYVVGPLVRDVIEKQARCPTPLNSTRLPTGRPGPPQYIDAPRSPDLAPLLLPGPSHHQPTHFEPTPSSHPKPVPVPTTSSRQPKVAPSSRNLPVQAPSPRASSTRLLSSWAERRMGTYDSTVLTLVKTDTPDPYIVAAHSQFFLIFTAGDHIEIWSSPSLANFRDNHRSTTIWRPPPNTDHSDGLWAPELHCIQGRWWVFYAAAHPRHGNKSHRMWVLAGPPASQDPTTGQWEFAGPIQGMPSEQWAIDGTAFELQGQLYFVYSGWPLGVGNNDLMQNLFIIRLSTPTQASSRPVEISRPDRPWEFSHDGNGAHGINEGPQFLTSPNGTWAGIVYSCAGSWTKDYKMAVLQYRGGDPLHPGSWAKDTKPMIETAPGRRGPWGPGHGSFLHLGNETIAVYHATDKPTDGWANRKARVQRVQWTMHGPQMGGHCGPLTSDFEGELFPRRTELEIIDTQA</sequence>
<accession>A0A5N6L511</accession>
<evidence type="ECO:0000256" key="3">
    <source>
        <dbReference type="ARBA" id="ARBA00022801"/>
    </source>
</evidence>
<feature type="compositionally biased region" description="Polar residues" evidence="8">
    <location>
        <begin position="133"/>
        <end position="149"/>
    </location>
</feature>
<dbReference type="PANTHER" id="PTHR43817:SF1">
    <property type="entry name" value="HYDROLASE, FAMILY 43, PUTATIVE (AFU_ORTHOLOGUE AFUA_3G01660)-RELATED"/>
    <property type="match status" value="1"/>
</dbReference>
<evidence type="ECO:0000256" key="8">
    <source>
        <dbReference type="SAM" id="MobiDB-lite"/>
    </source>
</evidence>
<dbReference type="Pfam" id="PF04616">
    <property type="entry name" value="Glyco_hydro_43"/>
    <property type="match status" value="1"/>
</dbReference>
<feature type="region of interest" description="Disordered" evidence="8">
    <location>
        <begin position="72"/>
        <end position="162"/>
    </location>
</feature>
<dbReference type="GO" id="GO:0004553">
    <property type="term" value="F:hydrolase activity, hydrolyzing O-glycosyl compounds"/>
    <property type="evidence" value="ECO:0007669"/>
    <property type="project" value="InterPro"/>
</dbReference>
<comment type="similarity">
    <text evidence="1 7">Belongs to the glycosyl hydrolase 43 family.</text>
</comment>
<dbReference type="AlphaFoldDB" id="A0A5N6L511"/>
<proteinExistence type="inferred from homology"/>
<dbReference type="InterPro" id="IPR023296">
    <property type="entry name" value="Glyco_hydro_beta-prop_sf"/>
</dbReference>
<organism evidence="9 10">
    <name type="scientific">Carpinus fangiana</name>
    <dbReference type="NCBI Taxonomy" id="176857"/>
    <lineage>
        <taxon>Eukaryota</taxon>
        <taxon>Viridiplantae</taxon>
        <taxon>Streptophyta</taxon>
        <taxon>Embryophyta</taxon>
        <taxon>Tracheophyta</taxon>
        <taxon>Spermatophyta</taxon>
        <taxon>Magnoliopsida</taxon>
        <taxon>eudicotyledons</taxon>
        <taxon>Gunneridae</taxon>
        <taxon>Pentapetalae</taxon>
        <taxon>rosids</taxon>
        <taxon>fabids</taxon>
        <taxon>Fagales</taxon>
        <taxon>Betulaceae</taxon>
        <taxon>Carpinus</taxon>
    </lineage>
</organism>
<reference evidence="9 10" key="1">
    <citation type="submission" date="2019-06" db="EMBL/GenBank/DDBJ databases">
        <title>A chromosomal-level reference genome of Carpinus fangiana (Coryloideae, Betulaceae).</title>
        <authorList>
            <person name="Yang X."/>
            <person name="Wang Z."/>
            <person name="Zhang L."/>
            <person name="Hao G."/>
            <person name="Liu J."/>
            <person name="Yang Y."/>
        </authorList>
    </citation>
    <scope>NUCLEOTIDE SEQUENCE [LARGE SCALE GENOMIC DNA]</scope>
    <source>
        <strain evidence="9">Cfa_2016G</strain>
        <tissue evidence="9">Leaf</tissue>
    </source>
</reference>
<keyword evidence="10" id="KW-1185">Reference proteome</keyword>
<evidence type="ECO:0000256" key="5">
    <source>
        <dbReference type="PIRSR" id="PIRSR606710-1"/>
    </source>
</evidence>
<protein>
    <submittedName>
        <fullName evidence="9">Uncharacterized protein</fullName>
    </submittedName>
</protein>
<dbReference type="Gene3D" id="2.115.10.20">
    <property type="entry name" value="Glycosyl hydrolase domain, family 43"/>
    <property type="match status" value="1"/>
</dbReference>
<evidence type="ECO:0000256" key="2">
    <source>
        <dbReference type="ARBA" id="ARBA00022729"/>
    </source>
</evidence>
<evidence type="ECO:0000313" key="10">
    <source>
        <dbReference type="Proteomes" id="UP000327013"/>
    </source>
</evidence>
<dbReference type="PANTHER" id="PTHR43817">
    <property type="entry name" value="GLYCOSYL HYDROLASE"/>
    <property type="match status" value="1"/>
</dbReference>